<gene>
    <name evidence="2" type="ORF">CC80DRAFT_163128</name>
</gene>
<reference evidence="2" key="1">
    <citation type="journal article" date="2020" name="Stud. Mycol.">
        <title>101 Dothideomycetes genomes: a test case for predicting lifestyles and emergence of pathogens.</title>
        <authorList>
            <person name="Haridas S."/>
            <person name="Albert R."/>
            <person name="Binder M."/>
            <person name="Bloem J."/>
            <person name="Labutti K."/>
            <person name="Salamov A."/>
            <person name="Andreopoulos B."/>
            <person name="Baker S."/>
            <person name="Barry K."/>
            <person name="Bills G."/>
            <person name="Bluhm B."/>
            <person name="Cannon C."/>
            <person name="Castanera R."/>
            <person name="Culley D."/>
            <person name="Daum C."/>
            <person name="Ezra D."/>
            <person name="Gonzalez J."/>
            <person name="Henrissat B."/>
            <person name="Kuo A."/>
            <person name="Liang C."/>
            <person name="Lipzen A."/>
            <person name="Lutzoni F."/>
            <person name="Magnuson J."/>
            <person name="Mondo S."/>
            <person name="Nolan M."/>
            <person name="Ohm R."/>
            <person name="Pangilinan J."/>
            <person name="Park H.-J."/>
            <person name="Ramirez L."/>
            <person name="Alfaro M."/>
            <person name="Sun H."/>
            <person name="Tritt A."/>
            <person name="Yoshinaga Y."/>
            <person name="Zwiers L.-H."/>
            <person name="Turgeon B."/>
            <person name="Goodwin S."/>
            <person name="Spatafora J."/>
            <person name="Crous P."/>
            <person name="Grigoriev I."/>
        </authorList>
    </citation>
    <scope>NUCLEOTIDE SEQUENCE</scope>
    <source>
        <strain evidence="2">CBS 675.92</strain>
    </source>
</reference>
<accession>A0A6A5UBL8</accession>
<dbReference type="EMBL" id="ML976979">
    <property type="protein sequence ID" value="KAF1962563.1"/>
    <property type="molecule type" value="Genomic_DNA"/>
</dbReference>
<dbReference type="Proteomes" id="UP000800035">
    <property type="component" value="Unassembled WGS sequence"/>
</dbReference>
<dbReference type="OrthoDB" id="3797806at2759"/>
<feature type="region of interest" description="Disordered" evidence="1">
    <location>
        <begin position="206"/>
        <end position="287"/>
    </location>
</feature>
<keyword evidence="3" id="KW-1185">Reference proteome</keyword>
<sequence length="287" mass="31407">MDVVSGLASVSQLLAYSHSTFQILIKLFKLVKDGPAMLKQQQPSIRLLLTSIDSLNKSPAPAHILTTLLELSNLATKAILLIDQSQEKGFLGLRWAAVRNETALSQIFASLREYREILHLAISIDTRKTTERMSDQSKNMGNVHSFKYATNKSEGDRNTSQVGCGKLESGHRVLATNQSNGNDNFNMVGNDETASLDKVTVIAPKSTAQQEHTTAAQQHHTPQGSNAQDHFDQGSRGPVVPASEPTSNPHPQERRLIEPQRQAGLIEQSPAVESSTSTTCEPEYAQK</sequence>
<evidence type="ECO:0000313" key="3">
    <source>
        <dbReference type="Proteomes" id="UP000800035"/>
    </source>
</evidence>
<dbReference type="AlphaFoldDB" id="A0A6A5UBL8"/>
<feature type="compositionally biased region" description="Low complexity" evidence="1">
    <location>
        <begin position="207"/>
        <end position="221"/>
    </location>
</feature>
<name>A0A6A5UBL8_9PLEO</name>
<protein>
    <submittedName>
        <fullName evidence="2">Uncharacterized protein</fullName>
    </submittedName>
</protein>
<evidence type="ECO:0000256" key="1">
    <source>
        <dbReference type="SAM" id="MobiDB-lite"/>
    </source>
</evidence>
<feature type="compositionally biased region" description="Polar residues" evidence="1">
    <location>
        <begin position="271"/>
        <end position="280"/>
    </location>
</feature>
<proteinExistence type="predicted"/>
<evidence type="ECO:0000313" key="2">
    <source>
        <dbReference type="EMBL" id="KAF1962563.1"/>
    </source>
</evidence>
<organism evidence="2 3">
    <name type="scientific">Byssothecium circinans</name>
    <dbReference type="NCBI Taxonomy" id="147558"/>
    <lineage>
        <taxon>Eukaryota</taxon>
        <taxon>Fungi</taxon>
        <taxon>Dikarya</taxon>
        <taxon>Ascomycota</taxon>
        <taxon>Pezizomycotina</taxon>
        <taxon>Dothideomycetes</taxon>
        <taxon>Pleosporomycetidae</taxon>
        <taxon>Pleosporales</taxon>
        <taxon>Massarineae</taxon>
        <taxon>Massarinaceae</taxon>
        <taxon>Byssothecium</taxon>
    </lineage>
</organism>